<keyword evidence="1" id="KW-0677">Repeat</keyword>
<dbReference type="SUPFAM" id="SSF52058">
    <property type="entry name" value="L domain-like"/>
    <property type="match status" value="1"/>
</dbReference>
<keyword evidence="4" id="KW-1185">Reference proteome</keyword>
<evidence type="ECO:0000259" key="2">
    <source>
        <dbReference type="Pfam" id="PF23598"/>
    </source>
</evidence>
<dbReference type="InterPro" id="IPR032675">
    <property type="entry name" value="LRR_dom_sf"/>
</dbReference>
<evidence type="ECO:0000313" key="4">
    <source>
        <dbReference type="Proteomes" id="UP000428333"/>
    </source>
</evidence>
<comment type="caution">
    <text evidence="3">The sequence shown here is derived from an EMBL/GenBank/DDBJ whole genome shotgun (WGS) entry which is preliminary data.</text>
</comment>
<dbReference type="OrthoDB" id="690341at2759"/>
<accession>A0A6A4KYP1</accession>
<feature type="domain" description="Disease resistance R13L4/SHOC-2-like LRR" evidence="2">
    <location>
        <begin position="33"/>
        <end position="360"/>
    </location>
</feature>
<proteinExistence type="predicted"/>
<evidence type="ECO:0000256" key="1">
    <source>
        <dbReference type="ARBA" id="ARBA00022737"/>
    </source>
</evidence>
<organism evidence="3 4">
    <name type="scientific">Rhododendron williamsianum</name>
    <dbReference type="NCBI Taxonomy" id="262921"/>
    <lineage>
        <taxon>Eukaryota</taxon>
        <taxon>Viridiplantae</taxon>
        <taxon>Streptophyta</taxon>
        <taxon>Embryophyta</taxon>
        <taxon>Tracheophyta</taxon>
        <taxon>Spermatophyta</taxon>
        <taxon>Magnoliopsida</taxon>
        <taxon>eudicotyledons</taxon>
        <taxon>Gunneridae</taxon>
        <taxon>Pentapetalae</taxon>
        <taxon>asterids</taxon>
        <taxon>Ericales</taxon>
        <taxon>Ericaceae</taxon>
        <taxon>Ericoideae</taxon>
        <taxon>Rhodoreae</taxon>
        <taxon>Rhododendron</taxon>
    </lineage>
</organism>
<dbReference type="InterPro" id="IPR055414">
    <property type="entry name" value="LRR_R13L4/SHOC2-like"/>
</dbReference>
<protein>
    <recommendedName>
        <fullName evidence="2">Disease resistance R13L4/SHOC-2-like LRR domain-containing protein</fullName>
    </recommendedName>
</protein>
<dbReference type="PANTHER" id="PTHR47186">
    <property type="entry name" value="LEUCINE-RICH REPEAT-CONTAINING PROTEIN 57"/>
    <property type="match status" value="1"/>
</dbReference>
<dbReference type="Proteomes" id="UP000428333">
    <property type="component" value="Linkage Group LG09"/>
</dbReference>
<sequence length="404" mass="46313">MSERGRAWPEKLQRLSVHHNLEDIQQSICFTCLRSLLVFSTTDSSTMLSKVASLGKGVRLLTVLDLRGAQLETFPHEVVDLLNLTYLSLRATNVKMIPKSIGRLKKLETLDLKQTNVTELPVEILKLQHLRHLLLYRYDNAHCYFPFHCTIGFKAPMGIGSLLCLQKLCDIEANQIVLREVGKLTQLRRLVILKVQKEDGTVLCSSIEKLNNLRMLSVVAIEEDEIVDLDSLSLPPRLLQKLYLRGRLEKIPHWIPSLHNLTRLQLVWSKLKDVDPLKSLKDLPNLVHLVLRTAYEGDGLFFKAGGFRKLEKLGLVNLVGLKWVRVEPSSMPLLEELHLRDCKLIMELPSGVEHLANLNYLELTDMSETLISSLSRDYWKIAHVPKVWVGDSKSGYWTDRYPRY</sequence>
<evidence type="ECO:0000313" key="3">
    <source>
        <dbReference type="EMBL" id="KAE9452633.1"/>
    </source>
</evidence>
<name>A0A6A4KYP1_9ERIC</name>
<gene>
    <name evidence="3" type="ORF">C3L33_15464</name>
</gene>
<feature type="non-terminal residue" evidence="3">
    <location>
        <position position="1"/>
    </location>
</feature>
<dbReference type="PANTHER" id="PTHR47186:SF57">
    <property type="entry name" value="OS02G0478300 PROTEIN"/>
    <property type="match status" value="1"/>
</dbReference>
<dbReference type="Gene3D" id="3.80.10.10">
    <property type="entry name" value="Ribonuclease Inhibitor"/>
    <property type="match status" value="2"/>
</dbReference>
<dbReference type="AlphaFoldDB" id="A0A6A4KYP1"/>
<dbReference type="Pfam" id="PF23598">
    <property type="entry name" value="LRR_14"/>
    <property type="match status" value="1"/>
</dbReference>
<reference evidence="3 4" key="1">
    <citation type="journal article" date="2019" name="Genome Biol. Evol.">
        <title>The Rhododendron genome and chromosomal organization provide insight into shared whole-genome duplications across the heath family (Ericaceae).</title>
        <authorList>
            <person name="Soza V.L."/>
            <person name="Lindsley D."/>
            <person name="Waalkes A."/>
            <person name="Ramage E."/>
            <person name="Patwardhan R.P."/>
            <person name="Burton J.N."/>
            <person name="Adey A."/>
            <person name="Kumar A."/>
            <person name="Qiu R."/>
            <person name="Shendure J."/>
            <person name="Hall B."/>
        </authorList>
    </citation>
    <scope>NUCLEOTIDE SEQUENCE [LARGE SCALE GENOMIC DNA]</scope>
    <source>
        <strain evidence="3">RSF 1966-606</strain>
    </source>
</reference>
<dbReference type="EMBL" id="QEFC01002367">
    <property type="protein sequence ID" value="KAE9452633.1"/>
    <property type="molecule type" value="Genomic_DNA"/>
</dbReference>